<dbReference type="SUPFAM" id="SSF57903">
    <property type="entry name" value="FYVE/PHD zinc finger"/>
    <property type="match status" value="1"/>
</dbReference>
<dbReference type="InterPro" id="IPR051210">
    <property type="entry name" value="Ub_ligase/GEF_domain"/>
</dbReference>
<name>A0A1J3GR65_NOCCA</name>
<dbReference type="PROSITE" id="PS51514">
    <property type="entry name" value="BRX"/>
    <property type="match status" value="1"/>
</dbReference>
<dbReference type="SMART" id="SM00064">
    <property type="entry name" value="FYVE"/>
    <property type="match status" value="1"/>
</dbReference>
<feature type="compositionally biased region" description="Polar residues" evidence="7">
    <location>
        <begin position="126"/>
        <end position="145"/>
    </location>
</feature>
<dbReference type="PANTHER" id="PTHR22870:SF437">
    <property type="entry name" value="REGULATOR OF CHROMOSOME CONDENSATION (RCC1) FAMILY WITH FYVE ZINC FINGER DOMAIN-CONTAINING PROTEIN"/>
    <property type="match status" value="1"/>
</dbReference>
<gene>
    <name evidence="10" type="ORF">LC_TR16798_c1_g1_i1_g.57809</name>
    <name evidence="11" type="ORF">LE_TR20712_c3_g1_i1_g.66472</name>
</gene>
<feature type="domain" description="BRX" evidence="9">
    <location>
        <begin position="371"/>
        <end position="426"/>
    </location>
</feature>
<dbReference type="InterPro" id="IPR013083">
    <property type="entry name" value="Znf_RING/FYVE/PHD"/>
</dbReference>
<feature type="compositionally biased region" description="Polar residues" evidence="7">
    <location>
        <begin position="322"/>
        <end position="332"/>
    </location>
</feature>
<evidence type="ECO:0000256" key="7">
    <source>
        <dbReference type="SAM" id="MobiDB-lite"/>
    </source>
</evidence>
<dbReference type="AlphaFoldDB" id="A0A1J3GR65"/>
<feature type="region of interest" description="Disordered" evidence="7">
    <location>
        <begin position="114"/>
        <end position="145"/>
    </location>
</feature>
<dbReference type="InterPro" id="IPR017455">
    <property type="entry name" value="Znf_FYVE-rel"/>
</dbReference>
<evidence type="ECO:0000256" key="5">
    <source>
        <dbReference type="PROSITE-ProRule" id="PRU00091"/>
    </source>
</evidence>
<dbReference type="InterPro" id="IPR011011">
    <property type="entry name" value="Znf_FYVE_PHD"/>
</dbReference>
<evidence type="ECO:0000256" key="2">
    <source>
        <dbReference type="ARBA" id="ARBA00022737"/>
    </source>
</evidence>
<feature type="domain" description="FYVE-type" evidence="8">
    <location>
        <begin position="1"/>
        <end position="62"/>
    </location>
</feature>
<keyword evidence="3 5" id="KW-0863">Zinc-finger</keyword>
<dbReference type="Pfam" id="PF08381">
    <property type="entry name" value="BRX"/>
    <property type="match status" value="1"/>
</dbReference>
<keyword evidence="6" id="KW-0175">Coiled coil</keyword>
<evidence type="ECO:0000313" key="11">
    <source>
        <dbReference type="EMBL" id="JAU58631.1"/>
    </source>
</evidence>
<evidence type="ECO:0000259" key="9">
    <source>
        <dbReference type="PROSITE" id="PS51514"/>
    </source>
</evidence>
<feature type="compositionally biased region" description="Basic and acidic residues" evidence="7">
    <location>
        <begin position="87"/>
        <end position="96"/>
    </location>
</feature>
<evidence type="ECO:0000256" key="3">
    <source>
        <dbReference type="ARBA" id="ARBA00022771"/>
    </source>
</evidence>
<dbReference type="GO" id="GO:0008270">
    <property type="term" value="F:zinc ion binding"/>
    <property type="evidence" value="ECO:0007669"/>
    <property type="project" value="UniProtKB-KW"/>
</dbReference>
<protein>
    <submittedName>
        <fullName evidence="11">Protein Brevis radix-like 4</fullName>
    </submittedName>
</protein>
<dbReference type="PROSITE" id="PS50178">
    <property type="entry name" value="ZF_FYVE"/>
    <property type="match status" value="1"/>
</dbReference>
<dbReference type="InterPro" id="IPR027988">
    <property type="entry name" value="BRX_N"/>
</dbReference>
<dbReference type="Pfam" id="PF13713">
    <property type="entry name" value="BRX_N"/>
    <property type="match status" value="1"/>
</dbReference>
<dbReference type="InterPro" id="IPR013591">
    <property type="entry name" value="Brevis_radix_dom"/>
</dbReference>
<keyword evidence="1" id="KW-0479">Metal-binding</keyword>
<dbReference type="PANTHER" id="PTHR22870">
    <property type="entry name" value="REGULATOR OF CHROMOSOME CONDENSATION"/>
    <property type="match status" value="1"/>
</dbReference>
<sequence>MDQSMCSGCRQPFNFKRKRHNCYHCGLVFCHSCSNKKSLKACMAPNPNKPYRVCDKCFNKLKKAMETDPSSHSSLSRRESVNQGSDAIDRDDKLDSRSDGQLARFSLLEPLRQVDSRSKKNKKYEFNSSRVSPIPNGGSNRGSLNITKSFNPGFGSSKKFFSASVPGSRIASRATSPISRRPSPPRSTTPTPTLSGLTTPKIVVDDTKRTNDNLSQEVVMLRSQVENLTRKAQLQEVELERTTKQLKEALAIASEETARCKAAKEVIKSLTAQLKDMAERLPVGSARTIKSPSLNSFSSSPDYVAPSSNTLNRPNSRETDSDGLTTVPMFSNGTSTPVFDGASYRQQANHAAESINRINTRAKESEPRNENEWVEQDEPGVYITLTALTGGARDLKRVRFSRKRFSEKQAEEWWAENRGRVYEQYNVRIVVDKSSVGVESEDLAH</sequence>
<reference evidence="11" key="1">
    <citation type="submission" date="2016-07" db="EMBL/GenBank/DDBJ databases">
        <title>De novo transcriptome assembly of four accessions of the metal hyperaccumulator plant Noccaea caerulescens.</title>
        <authorList>
            <person name="Blande D."/>
            <person name="Halimaa P."/>
            <person name="Tervahauta A.I."/>
            <person name="Aarts M.G."/>
            <person name="Karenlampi S.O."/>
        </authorList>
    </citation>
    <scope>NUCLEOTIDE SEQUENCE</scope>
</reference>
<evidence type="ECO:0000256" key="1">
    <source>
        <dbReference type="ARBA" id="ARBA00022723"/>
    </source>
</evidence>
<dbReference type="Pfam" id="PF16627">
    <property type="entry name" value="BRX_assoc"/>
    <property type="match status" value="1"/>
</dbReference>
<keyword evidence="4" id="KW-0862">Zinc</keyword>
<organism evidence="11">
    <name type="scientific">Noccaea caerulescens</name>
    <name type="common">Alpine penny-cress</name>
    <name type="synonym">Thlaspi caerulescens</name>
    <dbReference type="NCBI Taxonomy" id="107243"/>
    <lineage>
        <taxon>Eukaryota</taxon>
        <taxon>Viridiplantae</taxon>
        <taxon>Streptophyta</taxon>
        <taxon>Embryophyta</taxon>
        <taxon>Tracheophyta</taxon>
        <taxon>Spermatophyta</taxon>
        <taxon>Magnoliopsida</taxon>
        <taxon>eudicotyledons</taxon>
        <taxon>Gunneridae</taxon>
        <taxon>Pentapetalae</taxon>
        <taxon>rosids</taxon>
        <taxon>malvids</taxon>
        <taxon>Brassicales</taxon>
        <taxon>Brassicaceae</taxon>
        <taxon>Coluteocarpeae</taxon>
        <taxon>Noccaea</taxon>
    </lineage>
</organism>
<feature type="region of interest" description="Disordered" evidence="7">
    <location>
        <begin position="67"/>
        <end position="96"/>
    </location>
</feature>
<dbReference type="EMBL" id="GEVL01018710">
    <property type="protein sequence ID" value="JAU58631.1"/>
    <property type="molecule type" value="Transcribed_RNA"/>
</dbReference>
<feature type="region of interest" description="Disordered" evidence="7">
    <location>
        <begin position="288"/>
        <end position="332"/>
    </location>
</feature>
<evidence type="ECO:0000256" key="6">
    <source>
        <dbReference type="SAM" id="Coils"/>
    </source>
</evidence>
<feature type="region of interest" description="Disordered" evidence="7">
    <location>
        <begin position="165"/>
        <end position="198"/>
    </location>
</feature>
<accession>A0A1J3GR65</accession>
<keyword evidence="2" id="KW-0677">Repeat</keyword>
<feature type="compositionally biased region" description="Low complexity" evidence="7">
    <location>
        <begin position="165"/>
        <end position="181"/>
    </location>
</feature>
<dbReference type="Pfam" id="PF01363">
    <property type="entry name" value="FYVE"/>
    <property type="match status" value="1"/>
</dbReference>
<dbReference type="CDD" id="cd00065">
    <property type="entry name" value="FYVE_like_SF"/>
    <property type="match status" value="1"/>
</dbReference>
<proteinExistence type="predicted"/>
<dbReference type="InterPro" id="IPR000306">
    <property type="entry name" value="Znf_FYVE"/>
</dbReference>
<feature type="compositionally biased region" description="Low complexity" evidence="7">
    <location>
        <begin position="291"/>
        <end position="300"/>
    </location>
</feature>
<evidence type="ECO:0000313" key="10">
    <source>
        <dbReference type="EMBL" id="JAU32749.1"/>
    </source>
</evidence>
<evidence type="ECO:0000259" key="8">
    <source>
        <dbReference type="PROSITE" id="PS50178"/>
    </source>
</evidence>
<dbReference type="EMBL" id="GEVK01020083">
    <property type="protein sequence ID" value="JAU32749.1"/>
    <property type="molecule type" value="Transcribed_RNA"/>
</dbReference>
<feature type="compositionally biased region" description="Low complexity" evidence="7">
    <location>
        <begin position="188"/>
        <end position="198"/>
    </location>
</feature>
<evidence type="ECO:0000256" key="4">
    <source>
        <dbReference type="ARBA" id="ARBA00022833"/>
    </source>
</evidence>
<dbReference type="Gene3D" id="3.30.40.10">
    <property type="entry name" value="Zinc/RING finger domain, C3HC4 (zinc finger)"/>
    <property type="match status" value="1"/>
</dbReference>
<dbReference type="FunFam" id="3.30.40.10:FF:000619">
    <property type="entry name" value="Putative E3 ubiquitin-protein ligase HERC1"/>
    <property type="match status" value="1"/>
</dbReference>
<feature type="coiled-coil region" evidence="6">
    <location>
        <begin position="204"/>
        <end position="280"/>
    </location>
</feature>